<keyword evidence="2" id="KW-1185">Reference proteome</keyword>
<dbReference type="Proteomes" id="UP000485058">
    <property type="component" value="Unassembled WGS sequence"/>
</dbReference>
<name>A0A699Z383_HAELA</name>
<gene>
    <name evidence="1" type="ORF">HaLaN_09372</name>
</gene>
<protein>
    <submittedName>
        <fullName evidence="1">Uncharacterized protein</fullName>
    </submittedName>
</protein>
<comment type="caution">
    <text evidence="1">The sequence shown here is derived from an EMBL/GenBank/DDBJ whole genome shotgun (WGS) entry which is preliminary data.</text>
</comment>
<accession>A0A699Z383</accession>
<evidence type="ECO:0000313" key="1">
    <source>
        <dbReference type="EMBL" id="GFH13479.1"/>
    </source>
</evidence>
<proteinExistence type="predicted"/>
<reference evidence="1 2" key="1">
    <citation type="submission" date="2020-02" db="EMBL/GenBank/DDBJ databases">
        <title>Draft genome sequence of Haematococcus lacustris strain NIES-144.</title>
        <authorList>
            <person name="Morimoto D."/>
            <person name="Nakagawa S."/>
            <person name="Yoshida T."/>
            <person name="Sawayama S."/>
        </authorList>
    </citation>
    <scope>NUCLEOTIDE SEQUENCE [LARGE SCALE GENOMIC DNA]</scope>
    <source>
        <strain evidence="1 2">NIES-144</strain>
    </source>
</reference>
<dbReference type="AlphaFoldDB" id="A0A699Z383"/>
<dbReference type="EMBL" id="BLLF01000617">
    <property type="protein sequence ID" value="GFH13479.1"/>
    <property type="molecule type" value="Genomic_DNA"/>
</dbReference>
<evidence type="ECO:0000313" key="2">
    <source>
        <dbReference type="Proteomes" id="UP000485058"/>
    </source>
</evidence>
<sequence>MPAAPLATGSGAVCKGLSTARATATGRSRAAGAEVVVSAGFARSHPPIEALGRSPPSSTDALGSLVAAQGTSGALCRSFRARAGGGMLAGMQDLARLAEDCLSRAEADEVDLEDHLDFYSMSEGSSQGSVGWDPAMASASGGSTPLATGSGAVCKGLSTARATATGRSRAAGAEVVVSAGFARSHPPIEALGRSPPSSTDALGSLVAAQGTSGALCRSFRARAGGGMLAGMQDLARLAEDCLSRAEADEVDLEDHLDFYSMSEGSSQGLEDVSSLAPCVLDVRQLQPSLLLLFVGQFSGLNSAKGRELLEPWSKDEAGGLGGGHAELAAIHSPA</sequence>
<organism evidence="1 2">
    <name type="scientific">Haematococcus lacustris</name>
    <name type="common">Green alga</name>
    <name type="synonym">Haematococcus pluvialis</name>
    <dbReference type="NCBI Taxonomy" id="44745"/>
    <lineage>
        <taxon>Eukaryota</taxon>
        <taxon>Viridiplantae</taxon>
        <taxon>Chlorophyta</taxon>
        <taxon>core chlorophytes</taxon>
        <taxon>Chlorophyceae</taxon>
        <taxon>CS clade</taxon>
        <taxon>Chlamydomonadales</taxon>
        <taxon>Haematococcaceae</taxon>
        <taxon>Haematococcus</taxon>
    </lineage>
</organism>